<evidence type="ECO:0000313" key="2">
    <source>
        <dbReference type="Proteomes" id="UP001432251"/>
    </source>
</evidence>
<keyword evidence="2" id="KW-1185">Reference proteome</keyword>
<gene>
    <name evidence="1" type="ORF">V2W30_31505</name>
</gene>
<protein>
    <submittedName>
        <fullName evidence="1">DUF190 domain-containing protein</fullName>
    </submittedName>
</protein>
<name>A0ACD5AKK2_9ACTN</name>
<reference evidence="1" key="1">
    <citation type="journal article" date="2025" name="Int. J. Syst. Evol. Microbiol.">
        <title>Streptomyces citrinus sp. nov., with yellow diffusible pigment.</title>
        <authorList>
            <person name="He Y."/>
            <person name="Yang E."/>
            <person name="Xu J."/>
            <person name="Sun Y."/>
            <person name="Sun L."/>
        </authorList>
    </citation>
    <scope>NUCLEOTIDE SEQUENCE</scope>
    <source>
        <strain evidence="1">Q6</strain>
    </source>
</reference>
<dbReference type="EMBL" id="CP146022">
    <property type="protein sequence ID" value="WWQ67414.1"/>
    <property type="molecule type" value="Genomic_DNA"/>
</dbReference>
<evidence type="ECO:0000313" key="1">
    <source>
        <dbReference type="EMBL" id="WWQ67414.1"/>
    </source>
</evidence>
<accession>A0ACD5AKK2</accession>
<proteinExistence type="predicted"/>
<organism evidence="1 2">
    <name type="scientific">Streptomyces citrinus</name>
    <dbReference type="NCBI Taxonomy" id="3118173"/>
    <lineage>
        <taxon>Bacteria</taxon>
        <taxon>Bacillati</taxon>
        <taxon>Actinomycetota</taxon>
        <taxon>Actinomycetes</taxon>
        <taxon>Kitasatosporales</taxon>
        <taxon>Streptomycetaceae</taxon>
        <taxon>Streptomyces</taxon>
    </lineage>
</organism>
<dbReference type="Proteomes" id="UP001432251">
    <property type="component" value="Chromosome"/>
</dbReference>
<sequence>MRPSRAATRLTVHLPAAALWHHRPAYAEIVHRAHRTGLAGATVLHALRSSACAVTVVDEDSRVRSFLAGLDDVLTAAAGYAVLDRVEVVDRTRGP</sequence>